<evidence type="ECO:0000256" key="8">
    <source>
        <dbReference type="ARBA" id="ARBA00023010"/>
    </source>
</evidence>
<dbReference type="InterPro" id="IPR003849">
    <property type="entry name" value="Preprotein_translocase_YajC"/>
</dbReference>
<name>A9WSE3_RENSM</name>
<keyword evidence="7 11" id="KW-1133">Transmembrane helix</keyword>
<dbReference type="Pfam" id="PF02699">
    <property type="entry name" value="YajC"/>
    <property type="match status" value="1"/>
</dbReference>
<dbReference type="GO" id="GO:0005886">
    <property type="term" value="C:plasma membrane"/>
    <property type="evidence" value="ECO:0007669"/>
    <property type="project" value="UniProtKB-SubCell"/>
</dbReference>
<evidence type="ECO:0000313" key="13">
    <source>
        <dbReference type="Proteomes" id="UP000002007"/>
    </source>
</evidence>
<keyword evidence="8" id="KW-0811">Translocation</keyword>
<dbReference type="KEGG" id="rsa:RSal33209_1998"/>
<evidence type="ECO:0000256" key="6">
    <source>
        <dbReference type="ARBA" id="ARBA00022927"/>
    </source>
</evidence>
<dbReference type="EMBL" id="CP000910">
    <property type="protein sequence ID" value="ABY23731.1"/>
    <property type="molecule type" value="Genomic_DNA"/>
</dbReference>
<feature type="transmembrane region" description="Helical" evidence="11">
    <location>
        <begin position="20"/>
        <end position="37"/>
    </location>
</feature>
<keyword evidence="13" id="KW-1185">Reference proteome</keyword>
<evidence type="ECO:0000256" key="2">
    <source>
        <dbReference type="ARBA" id="ARBA00006742"/>
    </source>
</evidence>
<keyword evidence="3" id="KW-0813">Transport</keyword>
<feature type="region of interest" description="Disordered" evidence="10">
    <location>
        <begin position="108"/>
        <end position="153"/>
    </location>
</feature>
<keyword evidence="6" id="KW-0653">Protein transport</keyword>
<dbReference type="RefSeq" id="WP_012245401.1">
    <property type="nucleotide sequence ID" value="NC_010168.1"/>
</dbReference>
<gene>
    <name evidence="12" type="ordered locus">RSal33209_1998</name>
</gene>
<evidence type="ECO:0000256" key="10">
    <source>
        <dbReference type="SAM" id="MobiDB-lite"/>
    </source>
</evidence>
<accession>A9WSE3</accession>
<dbReference type="NCBIfam" id="TIGR00739">
    <property type="entry name" value="yajC"/>
    <property type="match status" value="1"/>
</dbReference>
<dbReference type="Proteomes" id="UP000002007">
    <property type="component" value="Chromosome"/>
</dbReference>
<keyword evidence="4" id="KW-1003">Cell membrane</keyword>
<dbReference type="SMART" id="SM01323">
    <property type="entry name" value="YajC"/>
    <property type="match status" value="1"/>
</dbReference>
<comment type="similarity">
    <text evidence="2">Belongs to the YajC family.</text>
</comment>
<reference evidence="13" key="1">
    <citation type="journal article" date="2008" name="J. Bacteriol.">
        <title>Genome sequence of the fish pathogen Renibacterium salmoninarum suggests reductive evolution away from an environmental Arthrobacter ancestor.</title>
        <authorList>
            <person name="Wiens G.D."/>
            <person name="Rockey D.D."/>
            <person name="Wu Z."/>
            <person name="Chang J."/>
            <person name="Levy R."/>
            <person name="Crane S."/>
            <person name="Chen D.S."/>
            <person name="Capri G.R."/>
            <person name="Burnett J.R."/>
            <person name="Sudheesh P.S."/>
            <person name="Schipma M.J."/>
            <person name="Burd H."/>
            <person name="Bhattacharyya A."/>
            <person name="Rhodes L.D."/>
            <person name="Kaul R."/>
            <person name="Strom M.S."/>
        </authorList>
    </citation>
    <scope>NUCLEOTIDE SEQUENCE [LARGE SCALE GENOMIC DNA]</scope>
    <source>
        <strain evidence="13">ATCC 33209 / DSM 20767 / JCM 11484 / NBRC 15589 / NCIMB 2235</strain>
    </source>
</reference>
<evidence type="ECO:0000256" key="5">
    <source>
        <dbReference type="ARBA" id="ARBA00022692"/>
    </source>
</evidence>
<dbReference type="GO" id="GO:0015031">
    <property type="term" value="P:protein transport"/>
    <property type="evidence" value="ECO:0007669"/>
    <property type="project" value="UniProtKB-KW"/>
</dbReference>
<evidence type="ECO:0000256" key="4">
    <source>
        <dbReference type="ARBA" id="ARBA00022475"/>
    </source>
</evidence>
<comment type="subcellular location">
    <subcellularLocation>
        <location evidence="1">Cell membrane</location>
        <topology evidence="1">Single-pass membrane protein</topology>
    </subcellularLocation>
</comment>
<protein>
    <submittedName>
        <fullName evidence="12">Preprotein translocase, YajC subunit</fullName>
    </submittedName>
</protein>
<feature type="compositionally biased region" description="Basic and acidic residues" evidence="10">
    <location>
        <begin position="141"/>
        <end position="153"/>
    </location>
</feature>
<dbReference type="PANTHER" id="PTHR33909">
    <property type="entry name" value="SEC TRANSLOCON ACCESSORY COMPLEX SUBUNIT YAJC"/>
    <property type="match status" value="1"/>
</dbReference>
<evidence type="ECO:0000313" key="12">
    <source>
        <dbReference type="EMBL" id="ABY23731.1"/>
    </source>
</evidence>
<sequence>MFSSILAADNQPAADGGFNWSMLILLALFAVVIFFMFRRSRAQQKTQREQQAKMAPGVQVMTSFGLFGTVLSVDEADNKVTLELSQGNTATVHRQAVTKIITAVDEESPVVPDDASSITGPVKEQVKESESIPSPETAEETLARLNKENSKEQ</sequence>
<dbReference type="PANTHER" id="PTHR33909:SF1">
    <property type="entry name" value="SEC TRANSLOCON ACCESSORY COMPLEX SUBUNIT YAJC"/>
    <property type="match status" value="1"/>
</dbReference>
<evidence type="ECO:0000256" key="9">
    <source>
        <dbReference type="ARBA" id="ARBA00023136"/>
    </source>
</evidence>
<evidence type="ECO:0000256" key="3">
    <source>
        <dbReference type="ARBA" id="ARBA00022448"/>
    </source>
</evidence>
<dbReference type="STRING" id="288705.RSal33209_1998"/>
<dbReference type="AlphaFoldDB" id="A9WSE3"/>
<keyword evidence="5 11" id="KW-0812">Transmembrane</keyword>
<organism evidence="12 13">
    <name type="scientific">Renibacterium salmoninarum (strain ATCC 33209 / DSM 20767 / JCM 11484 / NBRC 15589 / NCIMB 2235)</name>
    <dbReference type="NCBI Taxonomy" id="288705"/>
    <lineage>
        <taxon>Bacteria</taxon>
        <taxon>Bacillati</taxon>
        <taxon>Actinomycetota</taxon>
        <taxon>Actinomycetes</taxon>
        <taxon>Micrococcales</taxon>
        <taxon>Micrococcaceae</taxon>
        <taxon>Renibacterium</taxon>
    </lineage>
</organism>
<dbReference type="PRINTS" id="PR01853">
    <property type="entry name" value="YAJCTRNLCASE"/>
</dbReference>
<evidence type="ECO:0000256" key="1">
    <source>
        <dbReference type="ARBA" id="ARBA00004162"/>
    </source>
</evidence>
<evidence type="ECO:0000256" key="11">
    <source>
        <dbReference type="SAM" id="Phobius"/>
    </source>
</evidence>
<evidence type="ECO:0000256" key="7">
    <source>
        <dbReference type="ARBA" id="ARBA00022989"/>
    </source>
</evidence>
<dbReference type="eggNOG" id="COG1862">
    <property type="taxonomic scope" value="Bacteria"/>
</dbReference>
<keyword evidence="9 11" id="KW-0472">Membrane</keyword>
<proteinExistence type="inferred from homology"/>
<dbReference type="HOGENOM" id="CLU_116157_4_1_11"/>